<sequence length="103" mass="11397">MREHAKLAPRFLVQPEEVADRLGRSERFDRHGRDVGVRRGIAERPEPFRGKPVGELPDRPHGVQPVVSDGVHAVAPARADDPFPVGVRGGRRGPGHRPRALPR</sequence>
<feature type="compositionally biased region" description="Basic and acidic residues" evidence="1">
    <location>
        <begin position="33"/>
        <end position="49"/>
    </location>
</feature>
<comment type="caution">
    <text evidence="2">The sequence shown here is derived from an EMBL/GenBank/DDBJ whole genome shotgun (WGS) entry which is preliminary data.</text>
</comment>
<keyword evidence="3" id="KW-1185">Reference proteome</keyword>
<feature type="region of interest" description="Disordered" evidence="1">
    <location>
        <begin position="33"/>
        <end position="103"/>
    </location>
</feature>
<feature type="compositionally biased region" description="Basic residues" evidence="1">
    <location>
        <begin position="89"/>
        <end position="103"/>
    </location>
</feature>
<gene>
    <name evidence="2" type="ORF">GCM10023214_16190</name>
</gene>
<protein>
    <submittedName>
        <fullName evidence="2">Uncharacterized protein</fullName>
    </submittedName>
</protein>
<organism evidence="2 3">
    <name type="scientific">Amycolatopsis dongchuanensis</name>
    <dbReference type="NCBI Taxonomy" id="1070866"/>
    <lineage>
        <taxon>Bacteria</taxon>
        <taxon>Bacillati</taxon>
        <taxon>Actinomycetota</taxon>
        <taxon>Actinomycetes</taxon>
        <taxon>Pseudonocardiales</taxon>
        <taxon>Pseudonocardiaceae</taxon>
        <taxon>Amycolatopsis</taxon>
    </lineage>
</organism>
<dbReference type="EMBL" id="BAABIB010000043">
    <property type="protein sequence ID" value="GAA5157100.1"/>
    <property type="molecule type" value="Genomic_DNA"/>
</dbReference>
<evidence type="ECO:0000313" key="2">
    <source>
        <dbReference type="EMBL" id="GAA5157100.1"/>
    </source>
</evidence>
<dbReference type="Proteomes" id="UP001500192">
    <property type="component" value="Unassembled WGS sequence"/>
</dbReference>
<accession>A0ABP9Q5C7</accession>
<reference evidence="3" key="1">
    <citation type="journal article" date="2019" name="Int. J. Syst. Evol. Microbiol.">
        <title>The Global Catalogue of Microorganisms (GCM) 10K type strain sequencing project: providing services to taxonomists for standard genome sequencing and annotation.</title>
        <authorList>
            <consortium name="The Broad Institute Genomics Platform"/>
            <consortium name="The Broad Institute Genome Sequencing Center for Infectious Disease"/>
            <person name="Wu L."/>
            <person name="Ma J."/>
        </authorList>
    </citation>
    <scope>NUCLEOTIDE SEQUENCE [LARGE SCALE GENOMIC DNA]</scope>
    <source>
        <strain evidence="3">JCM 18054</strain>
    </source>
</reference>
<evidence type="ECO:0000313" key="3">
    <source>
        <dbReference type="Proteomes" id="UP001500192"/>
    </source>
</evidence>
<evidence type="ECO:0000256" key="1">
    <source>
        <dbReference type="SAM" id="MobiDB-lite"/>
    </source>
</evidence>
<proteinExistence type="predicted"/>
<name>A0ABP9Q5C7_9PSEU</name>